<evidence type="ECO:0000313" key="1">
    <source>
        <dbReference type="EMBL" id="MBM7645072.1"/>
    </source>
</evidence>
<keyword evidence="2" id="KW-1185">Reference proteome</keyword>
<protein>
    <submittedName>
        <fullName evidence="1">Ribosomal protein S15P/S13E</fullName>
    </submittedName>
</protein>
<evidence type="ECO:0000313" key="2">
    <source>
        <dbReference type="Proteomes" id="UP000808914"/>
    </source>
</evidence>
<dbReference type="EMBL" id="JAFBER010000006">
    <property type="protein sequence ID" value="MBM7645072.1"/>
    <property type="molecule type" value="Genomic_DNA"/>
</dbReference>
<dbReference type="GO" id="GO:0005840">
    <property type="term" value="C:ribosome"/>
    <property type="evidence" value="ECO:0007669"/>
    <property type="project" value="UniProtKB-KW"/>
</dbReference>
<name>A0ABS2PYF6_9BACL</name>
<organism evidence="1 2">
    <name type="scientific">Scopulibacillus daqui</name>
    <dbReference type="NCBI Taxonomy" id="1469162"/>
    <lineage>
        <taxon>Bacteria</taxon>
        <taxon>Bacillati</taxon>
        <taxon>Bacillota</taxon>
        <taxon>Bacilli</taxon>
        <taxon>Bacillales</taxon>
        <taxon>Sporolactobacillaceae</taxon>
        <taxon>Scopulibacillus</taxon>
    </lineage>
</organism>
<dbReference type="Proteomes" id="UP000808914">
    <property type="component" value="Unassembled WGS sequence"/>
</dbReference>
<dbReference type="RefSeq" id="WP_205003017.1">
    <property type="nucleotide sequence ID" value="NZ_JAFBER010000006.1"/>
</dbReference>
<comment type="caution">
    <text evidence="1">The sequence shown here is derived from an EMBL/GenBank/DDBJ whole genome shotgun (WGS) entry which is preliminary data.</text>
</comment>
<keyword evidence="1" id="KW-0689">Ribosomal protein</keyword>
<reference evidence="1 2" key="1">
    <citation type="submission" date="2021-01" db="EMBL/GenBank/DDBJ databases">
        <title>Genomic Encyclopedia of Type Strains, Phase IV (KMG-IV): sequencing the most valuable type-strain genomes for metagenomic binning, comparative biology and taxonomic classification.</title>
        <authorList>
            <person name="Goeker M."/>
        </authorList>
    </citation>
    <scope>NUCLEOTIDE SEQUENCE [LARGE SCALE GENOMIC DNA]</scope>
    <source>
        <strain evidence="1 2">DSM 28236</strain>
    </source>
</reference>
<sequence length="78" mass="9200">MKHKHDEKEIISQAEKAAQNYLKQKANLNVHFKDYMIDPTNTLHLYGVSQKKDKVVVLVNRQNGKFIIESYGYYEDKD</sequence>
<proteinExistence type="predicted"/>
<accession>A0ABS2PYF6</accession>
<keyword evidence="1" id="KW-0687">Ribonucleoprotein</keyword>
<gene>
    <name evidence="1" type="ORF">JOD45_001283</name>
</gene>